<sequence>MGCLWQPARQSNSQYHGQGIGLAVSGNFKQLLNYSYNSALWTTIIDPKVTLDFFTSQKDVVLIHYSDQYTSCAGYDAVTVTKQVDLFLRLLQTESQSGQSAVDSQHLLAEFNAFNGEWLLKMLRSSEKSAKRNMASLARINLYSPC</sequence>
<evidence type="ECO:0000313" key="1">
    <source>
        <dbReference type="EMBL" id="STI20090.1"/>
    </source>
</evidence>
<name>A0A376RQ17_ECOLX</name>
<proteinExistence type="predicted"/>
<protein>
    <submittedName>
        <fullName evidence="1">DNA phosphorothioation-dependent restriction protein DptH</fullName>
    </submittedName>
</protein>
<dbReference type="EMBL" id="UGCD01000002">
    <property type="protein sequence ID" value="STI20090.1"/>
    <property type="molecule type" value="Genomic_DNA"/>
</dbReference>
<dbReference type="Proteomes" id="UP000254159">
    <property type="component" value="Unassembled WGS sequence"/>
</dbReference>
<dbReference type="AlphaFoldDB" id="A0A376RQ17"/>
<organism evidence="1 2">
    <name type="scientific">Escherichia coli</name>
    <dbReference type="NCBI Taxonomy" id="562"/>
    <lineage>
        <taxon>Bacteria</taxon>
        <taxon>Pseudomonadati</taxon>
        <taxon>Pseudomonadota</taxon>
        <taxon>Gammaproteobacteria</taxon>
        <taxon>Enterobacterales</taxon>
        <taxon>Enterobacteriaceae</taxon>
        <taxon>Escherichia</taxon>
    </lineage>
</organism>
<gene>
    <name evidence="1" type="ORF">NCTC10865_05485</name>
</gene>
<evidence type="ECO:0000313" key="2">
    <source>
        <dbReference type="Proteomes" id="UP000254159"/>
    </source>
</evidence>
<accession>A0A376RQ17</accession>
<reference evidence="1 2" key="1">
    <citation type="submission" date="2018-06" db="EMBL/GenBank/DDBJ databases">
        <authorList>
            <consortium name="Pathogen Informatics"/>
            <person name="Doyle S."/>
        </authorList>
    </citation>
    <scope>NUCLEOTIDE SEQUENCE [LARGE SCALE GENOMIC DNA]</scope>
    <source>
        <strain evidence="1 2">NCTC10865</strain>
    </source>
</reference>